<evidence type="ECO:0000259" key="1">
    <source>
        <dbReference type="SMART" id="SM00849"/>
    </source>
</evidence>
<organism evidence="2 3">
    <name type="scientific">Amycolatopsis samaneae</name>
    <dbReference type="NCBI Taxonomy" id="664691"/>
    <lineage>
        <taxon>Bacteria</taxon>
        <taxon>Bacillati</taxon>
        <taxon>Actinomycetota</taxon>
        <taxon>Actinomycetes</taxon>
        <taxon>Pseudonocardiales</taxon>
        <taxon>Pseudonocardiaceae</taxon>
        <taxon>Amycolatopsis</taxon>
    </lineage>
</organism>
<dbReference type="Pfam" id="PF00753">
    <property type="entry name" value="Lactamase_B"/>
    <property type="match status" value="1"/>
</dbReference>
<dbReference type="SMART" id="SM00849">
    <property type="entry name" value="Lactamase_B"/>
    <property type="match status" value="1"/>
</dbReference>
<keyword evidence="3" id="KW-1185">Reference proteome</keyword>
<dbReference type="InterPro" id="IPR001279">
    <property type="entry name" value="Metallo-B-lactamas"/>
</dbReference>
<dbReference type="RefSeq" id="WP_345404934.1">
    <property type="nucleotide sequence ID" value="NZ_BAABHG010000017.1"/>
</dbReference>
<sequence>MTEGRWLELAEGVYARRYEELDLTTGLVVGTERCLVIDSRGDVDQGTELAAAVREITSLPWAVAYTHAHFDHCFGTTPFLPCEVWAQAGCVAELAAYGERARQRRITTYREEGKPHIADALTRTTIIPPGHLVTDRAELDLGGRVVALVHPGLAHTDHDLVAHVPDAGIVFAGDTVEHGPSGFTADSFGTDTHLAAWAAALDRILALRPETVVPGHGDPVDAAFLTRHRDGLHRLVILKTAVAAGETTEEEAVAMSPYPADVTRAALSTP</sequence>
<dbReference type="PANTHER" id="PTHR42951">
    <property type="entry name" value="METALLO-BETA-LACTAMASE DOMAIN-CONTAINING"/>
    <property type="match status" value="1"/>
</dbReference>
<evidence type="ECO:0000313" key="3">
    <source>
        <dbReference type="Proteomes" id="UP001597419"/>
    </source>
</evidence>
<gene>
    <name evidence="2" type="ORF">ACFSYJ_37150</name>
</gene>
<accession>A0ABW5GTM7</accession>
<reference evidence="3" key="1">
    <citation type="journal article" date="2019" name="Int. J. Syst. Evol. Microbiol.">
        <title>The Global Catalogue of Microorganisms (GCM) 10K type strain sequencing project: providing services to taxonomists for standard genome sequencing and annotation.</title>
        <authorList>
            <consortium name="The Broad Institute Genomics Platform"/>
            <consortium name="The Broad Institute Genome Sequencing Center for Infectious Disease"/>
            <person name="Wu L."/>
            <person name="Ma J."/>
        </authorList>
    </citation>
    <scope>NUCLEOTIDE SEQUENCE [LARGE SCALE GENOMIC DNA]</scope>
    <source>
        <strain evidence="3">CGMCC 4.7643</strain>
    </source>
</reference>
<dbReference type="InterPro" id="IPR050855">
    <property type="entry name" value="NDM-1-like"/>
</dbReference>
<dbReference type="Proteomes" id="UP001597419">
    <property type="component" value="Unassembled WGS sequence"/>
</dbReference>
<proteinExistence type="predicted"/>
<dbReference type="CDD" id="cd16282">
    <property type="entry name" value="metallo-hydrolase-like_MBL-fold"/>
    <property type="match status" value="1"/>
</dbReference>
<dbReference type="SUPFAM" id="SSF56281">
    <property type="entry name" value="Metallo-hydrolase/oxidoreductase"/>
    <property type="match status" value="1"/>
</dbReference>
<comment type="caution">
    <text evidence="2">The sequence shown here is derived from an EMBL/GenBank/DDBJ whole genome shotgun (WGS) entry which is preliminary data.</text>
</comment>
<dbReference type="PANTHER" id="PTHR42951:SF4">
    <property type="entry name" value="ACYL-COENZYME A THIOESTERASE MBLAC2"/>
    <property type="match status" value="1"/>
</dbReference>
<feature type="domain" description="Metallo-beta-lactamase" evidence="1">
    <location>
        <begin position="22"/>
        <end position="216"/>
    </location>
</feature>
<name>A0ABW5GTM7_9PSEU</name>
<evidence type="ECO:0000313" key="2">
    <source>
        <dbReference type="EMBL" id="MFD2464295.1"/>
    </source>
</evidence>
<dbReference type="Gene3D" id="3.60.15.10">
    <property type="entry name" value="Ribonuclease Z/Hydroxyacylglutathione hydrolase-like"/>
    <property type="match status" value="1"/>
</dbReference>
<dbReference type="InterPro" id="IPR036866">
    <property type="entry name" value="RibonucZ/Hydroxyglut_hydro"/>
</dbReference>
<dbReference type="EMBL" id="JBHUKU010000025">
    <property type="protein sequence ID" value="MFD2464295.1"/>
    <property type="molecule type" value="Genomic_DNA"/>
</dbReference>
<protein>
    <submittedName>
        <fullName evidence="2">MBL fold metallo-hydrolase</fullName>
    </submittedName>
</protein>